<accession>A0A9W6Z4H2</accession>
<reference evidence="1" key="1">
    <citation type="submission" date="2023-04" db="EMBL/GenBank/DDBJ databases">
        <title>Ambrosiozyma monospora NBRC 1965.</title>
        <authorList>
            <person name="Ichikawa N."/>
            <person name="Sato H."/>
            <person name="Tonouchi N."/>
        </authorList>
    </citation>
    <scope>NUCLEOTIDE SEQUENCE</scope>
    <source>
        <strain evidence="1">NBRC 1965</strain>
    </source>
</reference>
<sequence>MITLAKKQKAMADDYMVSLSSIKRITPSVNSSSSKQQILSFKTLAKLKIDLIMAGSYIYLIPSETEAHTSFRKYLDDSKWVKKDITISRFGTQIDMKKDQLFYH</sequence>
<evidence type="ECO:0000313" key="1">
    <source>
        <dbReference type="EMBL" id="GMG49159.1"/>
    </source>
</evidence>
<dbReference type="AlphaFoldDB" id="A0A9W6Z4H2"/>
<dbReference type="Proteomes" id="UP001165063">
    <property type="component" value="Unassembled WGS sequence"/>
</dbReference>
<comment type="caution">
    <text evidence="1">The sequence shown here is derived from an EMBL/GenBank/DDBJ whole genome shotgun (WGS) entry which is preliminary data.</text>
</comment>
<dbReference type="EMBL" id="BSXU01004955">
    <property type="protein sequence ID" value="GMG49159.1"/>
    <property type="molecule type" value="Genomic_DNA"/>
</dbReference>
<keyword evidence="2" id="KW-1185">Reference proteome</keyword>
<name>A0A9W6Z4H2_AMBMO</name>
<evidence type="ECO:0000313" key="2">
    <source>
        <dbReference type="Proteomes" id="UP001165063"/>
    </source>
</evidence>
<protein>
    <submittedName>
        <fullName evidence="1">Unnamed protein product</fullName>
    </submittedName>
</protein>
<gene>
    <name evidence="1" type="ORF">Amon01_000707900</name>
</gene>
<proteinExistence type="predicted"/>
<organism evidence="1 2">
    <name type="scientific">Ambrosiozyma monospora</name>
    <name type="common">Yeast</name>
    <name type="synonym">Endomycopsis monosporus</name>
    <dbReference type="NCBI Taxonomy" id="43982"/>
    <lineage>
        <taxon>Eukaryota</taxon>
        <taxon>Fungi</taxon>
        <taxon>Dikarya</taxon>
        <taxon>Ascomycota</taxon>
        <taxon>Saccharomycotina</taxon>
        <taxon>Pichiomycetes</taxon>
        <taxon>Pichiales</taxon>
        <taxon>Pichiaceae</taxon>
        <taxon>Ambrosiozyma</taxon>
    </lineage>
</organism>